<sequence>MKQFFTAWVMLGLVISAEAVIVADGDGTQNTNAPSGGQGWDYVGRIDKSGIYSSVTYISNNWFITAYHIKTLDNPTGVLLGGTDYSIDPNSWTRLTNSNDENADLVMFRIVGGSVGLPGLIVRSSGTPVNAELTMIGNGRNRAADETTWNHQWAEEGIPPLYNGYKWASGSAKRWGRNNKDLYSGMVNTGYGTTDVMRTSFDDNSTNEAQGAVYDSGGGVFYENGSNWELAGIMLTIGTYQNQPSSTAVHGNVTYIADIEYYAEQITTVSAIDDVDEDGIPDDWEYEQMNTTVGVSASEDQDGDGFDGAAEWIADTDPTDGNSYLKLEAYTNAASMVFSSSLDREYRIEYCSDLIDLNWQTEEGWFRATGPMTVRSVSTADSNRVYRVRVKLP</sequence>
<gene>
    <name evidence="2" type="ORF">P9H32_09820</name>
</gene>
<keyword evidence="1" id="KW-0732">Signal</keyword>
<accession>A0ABU5MXK0</accession>
<feature type="signal peptide" evidence="1">
    <location>
        <begin position="1"/>
        <end position="19"/>
    </location>
</feature>
<protein>
    <recommendedName>
        <fullName evidence="4">Peptidase S1 domain-containing protein</fullName>
    </recommendedName>
</protein>
<proteinExistence type="predicted"/>
<name>A0ABU5MXK0_9BACT</name>
<evidence type="ECO:0008006" key="4">
    <source>
        <dbReference type="Google" id="ProtNLM"/>
    </source>
</evidence>
<keyword evidence="3" id="KW-1185">Reference proteome</keyword>
<comment type="caution">
    <text evidence="2">The sequence shown here is derived from an EMBL/GenBank/DDBJ whole genome shotgun (WGS) entry which is preliminary data.</text>
</comment>
<dbReference type="InterPro" id="IPR009003">
    <property type="entry name" value="Peptidase_S1_PA"/>
</dbReference>
<feature type="chain" id="PRO_5046315838" description="Peptidase S1 domain-containing protein" evidence="1">
    <location>
        <begin position="20"/>
        <end position="393"/>
    </location>
</feature>
<organism evidence="2 3">
    <name type="scientific">Pontiella agarivorans</name>
    <dbReference type="NCBI Taxonomy" id="3038953"/>
    <lineage>
        <taxon>Bacteria</taxon>
        <taxon>Pseudomonadati</taxon>
        <taxon>Kiritimatiellota</taxon>
        <taxon>Kiritimatiellia</taxon>
        <taxon>Kiritimatiellales</taxon>
        <taxon>Pontiellaceae</taxon>
        <taxon>Pontiella</taxon>
    </lineage>
</organism>
<dbReference type="Proteomes" id="UP001290861">
    <property type="component" value="Unassembled WGS sequence"/>
</dbReference>
<evidence type="ECO:0000313" key="2">
    <source>
        <dbReference type="EMBL" id="MDZ8118924.1"/>
    </source>
</evidence>
<reference evidence="2 3" key="1">
    <citation type="journal article" date="2024" name="Appl. Environ. Microbiol.">
        <title>Pontiella agarivorans sp. nov., a novel marine anaerobic bacterium capable of degrading macroalgal polysaccharides and fixing nitrogen.</title>
        <authorList>
            <person name="Liu N."/>
            <person name="Kivenson V."/>
            <person name="Peng X."/>
            <person name="Cui Z."/>
            <person name="Lankiewicz T.S."/>
            <person name="Gosselin K.M."/>
            <person name="English C.J."/>
            <person name="Blair E.M."/>
            <person name="O'Malley M.A."/>
            <person name="Valentine D.L."/>
        </authorList>
    </citation>
    <scope>NUCLEOTIDE SEQUENCE [LARGE SCALE GENOMIC DNA]</scope>
    <source>
        <strain evidence="2 3">NLcol2</strain>
    </source>
</reference>
<dbReference type="SUPFAM" id="SSF50494">
    <property type="entry name" value="Trypsin-like serine proteases"/>
    <property type="match status" value="1"/>
</dbReference>
<dbReference type="RefSeq" id="WP_322608717.1">
    <property type="nucleotide sequence ID" value="NZ_JARVCO010000010.1"/>
</dbReference>
<dbReference type="EMBL" id="JARVCO010000010">
    <property type="protein sequence ID" value="MDZ8118924.1"/>
    <property type="molecule type" value="Genomic_DNA"/>
</dbReference>
<evidence type="ECO:0000313" key="3">
    <source>
        <dbReference type="Proteomes" id="UP001290861"/>
    </source>
</evidence>
<evidence type="ECO:0000256" key="1">
    <source>
        <dbReference type="SAM" id="SignalP"/>
    </source>
</evidence>